<dbReference type="PROSITE" id="PS00675">
    <property type="entry name" value="SIGMA54_INTERACT_1"/>
    <property type="match status" value="1"/>
</dbReference>
<dbReference type="PROSITE" id="PS50045">
    <property type="entry name" value="SIGMA54_INTERACT_4"/>
    <property type="match status" value="1"/>
</dbReference>
<dbReference type="SUPFAM" id="SSF52540">
    <property type="entry name" value="P-loop containing nucleoside triphosphate hydrolases"/>
    <property type="match status" value="1"/>
</dbReference>
<protein>
    <submittedName>
        <fullName evidence="8">Sigma-54-dependent Fis family transcriptional regulator</fullName>
    </submittedName>
</protein>
<evidence type="ECO:0000256" key="1">
    <source>
        <dbReference type="ARBA" id="ARBA00022741"/>
    </source>
</evidence>
<dbReference type="InterPro" id="IPR002078">
    <property type="entry name" value="Sigma_54_int"/>
</dbReference>
<dbReference type="Gene3D" id="1.10.8.60">
    <property type="match status" value="1"/>
</dbReference>
<dbReference type="InterPro" id="IPR011006">
    <property type="entry name" value="CheY-like_superfamily"/>
</dbReference>
<dbReference type="SMART" id="SM00448">
    <property type="entry name" value="REC"/>
    <property type="match status" value="1"/>
</dbReference>
<dbReference type="SMART" id="SM00382">
    <property type="entry name" value="AAA"/>
    <property type="match status" value="1"/>
</dbReference>
<name>A0ABR8NWD2_9GAMM</name>
<dbReference type="InterPro" id="IPR027417">
    <property type="entry name" value="P-loop_NTPase"/>
</dbReference>
<keyword evidence="4" id="KW-0804">Transcription</keyword>
<proteinExistence type="predicted"/>
<keyword evidence="3" id="KW-0805">Transcription regulation</keyword>
<feature type="domain" description="Response regulatory" evidence="7">
    <location>
        <begin position="10"/>
        <end position="125"/>
    </location>
</feature>
<dbReference type="PROSITE" id="PS00676">
    <property type="entry name" value="SIGMA54_INTERACT_2"/>
    <property type="match status" value="1"/>
</dbReference>
<keyword evidence="5" id="KW-0597">Phosphoprotein</keyword>
<dbReference type="EMBL" id="JACYFC010000001">
    <property type="protein sequence ID" value="MBD5770363.1"/>
    <property type="molecule type" value="Genomic_DNA"/>
</dbReference>
<evidence type="ECO:0000256" key="2">
    <source>
        <dbReference type="ARBA" id="ARBA00022840"/>
    </source>
</evidence>
<organism evidence="8 9">
    <name type="scientific">Marinomonas colpomeniae</name>
    <dbReference type="NCBI Taxonomy" id="2774408"/>
    <lineage>
        <taxon>Bacteria</taxon>
        <taxon>Pseudomonadati</taxon>
        <taxon>Pseudomonadota</taxon>
        <taxon>Gammaproteobacteria</taxon>
        <taxon>Oceanospirillales</taxon>
        <taxon>Oceanospirillaceae</taxon>
        <taxon>Marinomonas</taxon>
    </lineage>
</organism>
<dbReference type="SUPFAM" id="SSF52172">
    <property type="entry name" value="CheY-like"/>
    <property type="match status" value="1"/>
</dbReference>
<dbReference type="Pfam" id="PF02954">
    <property type="entry name" value="HTH_8"/>
    <property type="match status" value="1"/>
</dbReference>
<dbReference type="InterPro" id="IPR002197">
    <property type="entry name" value="HTH_Fis"/>
</dbReference>
<dbReference type="Pfam" id="PF25601">
    <property type="entry name" value="AAA_lid_14"/>
    <property type="match status" value="1"/>
</dbReference>
<dbReference type="PANTHER" id="PTHR32071">
    <property type="entry name" value="TRANSCRIPTIONAL REGULATORY PROTEIN"/>
    <property type="match status" value="1"/>
</dbReference>
<keyword evidence="2" id="KW-0067">ATP-binding</keyword>
<feature type="modified residue" description="4-aspartylphosphate" evidence="5">
    <location>
        <position position="60"/>
    </location>
</feature>
<dbReference type="Pfam" id="PF00072">
    <property type="entry name" value="Response_reg"/>
    <property type="match status" value="1"/>
</dbReference>
<feature type="domain" description="Sigma-54 factor interaction" evidence="6">
    <location>
        <begin position="155"/>
        <end position="383"/>
    </location>
</feature>
<dbReference type="InterPro" id="IPR025943">
    <property type="entry name" value="Sigma_54_int_dom_ATP-bd_2"/>
</dbReference>
<sequence>MNTNCNPNFGILMIDDEMPFLRSLSISLERHGFNNLYRCQDSREAMRIIAKEKIKVVLLDLTMPYLSGEALLKMIVEEYPDVSVIILSGLNQLETAVNCIRLGAYDYFVKTTEEGRLIEGVSRAVRMKEMHIENQNMRQKFLSGTLEQPEVFSKIITQDQAMDSVFQYLESVSISSQPLLIGGESGVGKEQIAQAVHVLSKRSGPLICVNVGGLDDNIFADTLFGHHRGAFTGANSARAGMIEQAAGGTLMLDEIGDLSPASQIKLLRLLQEGEYYPLGSDRPKRIKARVIVATHQDLEQKQQNGEFRKDLFYRLRIHHVNIPALRHRKKDIPMLLDYFLNEAAKELNKPKPTVPKELLVLLDNYNFPGNVRELRALAYDAMSQNKTKTLSMESFRRALNMAAIPNKSVPDTSLFKEGQPLPTLQETNDLLIEEAMRRSKDNQSIASRLLGISQPALSKRLKKKLSDKGID</sequence>
<dbReference type="InterPro" id="IPR025662">
    <property type="entry name" value="Sigma_54_int_dom_ATP-bd_1"/>
</dbReference>
<dbReference type="Gene3D" id="3.40.50.2300">
    <property type="match status" value="1"/>
</dbReference>
<evidence type="ECO:0000313" key="9">
    <source>
        <dbReference type="Proteomes" id="UP000604161"/>
    </source>
</evidence>
<dbReference type="Pfam" id="PF00158">
    <property type="entry name" value="Sigma54_activat"/>
    <property type="match status" value="1"/>
</dbReference>
<keyword evidence="9" id="KW-1185">Reference proteome</keyword>
<dbReference type="CDD" id="cd00009">
    <property type="entry name" value="AAA"/>
    <property type="match status" value="1"/>
</dbReference>
<evidence type="ECO:0000256" key="5">
    <source>
        <dbReference type="PROSITE-ProRule" id="PRU00169"/>
    </source>
</evidence>
<evidence type="ECO:0000313" key="8">
    <source>
        <dbReference type="EMBL" id="MBD5770363.1"/>
    </source>
</evidence>
<dbReference type="InterPro" id="IPR058031">
    <property type="entry name" value="AAA_lid_NorR"/>
</dbReference>
<reference evidence="8 9" key="1">
    <citation type="submission" date="2020-09" db="EMBL/GenBank/DDBJ databases">
        <title>Marinomonas sp. nov., isolated from the cysticercosis algae of Qingdao, China.</title>
        <authorList>
            <person name="Sun X."/>
        </authorList>
    </citation>
    <scope>NUCLEOTIDE SEQUENCE [LARGE SCALE GENOMIC DNA]</scope>
    <source>
        <strain evidence="8 9">SM2066</strain>
    </source>
</reference>
<comment type="caution">
    <text evidence="8">The sequence shown here is derived from an EMBL/GenBank/DDBJ whole genome shotgun (WGS) entry which is preliminary data.</text>
</comment>
<keyword evidence="1" id="KW-0547">Nucleotide-binding</keyword>
<dbReference type="RefSeq" id="WP_191593713.1">
    <property type="nucleotide sequence ID" value="NZ_JACYFC010000001.1"/>
</dbReference>
<dbReference type="PROSITE" id="PS50110">
    <property type="entry name" value="RESPONSE_REGULATORY"/>
    <property type="match status" value="1"/>
</dbReference>
<evidence type="ECO:0000259" key="6">
    <source>
        <dbReference type="PROSITE" id="PS50045"/>
    </source>
</evidence>
<evidence type="ECO:0000256" key="4">
    <source>
        <dbReference type="ARBA" id="ARBA00023163"/>
    </source>
</evidence>
<dbReference type="InterPro" id="IPR003593">
    <property type="entry name" value="AAA+_ATPase"/>
</dbReference>
<evidence type="ECO:0000259" key="7">
    <source>
        <dbReference type="PROSITE" id="PS50110"/>
    </source>
</evidence>
<dbReference type="Proteomes" id="UP000604161">
    <property type="component" value="Unassembled WGS sequence"/>
</dbReference>
<accession>A0ABR8NWD2</accession>
<dbReference type="Gene3D" id="1.10.10.60">
    <property type="entry name" value="Homeodomain-like"/>
    <property type="match status" value="1"/>
</dbReference>
<dbReference type="InterPro" id="IPR001789">
    <property type="entry name" value="Sig_transdc_resp-reg_receiver"/>
</dbReference>
<dbReference type="Gene3D" id="3.40.50.300">
    <property type="entry name" value="P-loop containing nucleotide triphosphate hydrolases"/>
    <property type="match status" value="1"/>
</dbReference>
<evidence type="ECO:0000256" key="3">
    <source>
        <dbReference type="ARBA" id="ARBA00023015"/>
    </source>
</evidence>
<gene>
    <name evidence="8" type="ORF">IF202_04800</name>
</gene>
<dbReference type="PANTHER" id="PTHR32071:SF13">
    <property type="entry name" value="RESPONSE REGULATOR HSFA"/>
    <property type="match status" value="1"/>
</dbReference>